<dbReference type="SMART" id="SM00248">
    <property type="entry name" value="ANK"/>
    <property type="match status" value="3"/>
</dbReference>
<feature type="repeat" description="ANK" evidence="3">
    <location>
        <begin position="101"/>
        <end position="133"/>
    </location>
</feature>
<dbReference type="Gene3D" id="1.25.40.20">
    <property type="entry name" value="Ankyrin repeat-containing domain"/>
    <property type="match status" value="1"/>
</dbReference>
<dbReference type="InterPro" id="IPR002110">
    <property type="entry name" value="Ankyrin_rpt"/>
</dbReference>
<accession>A0A1W5D451</accession>
<dbReference type="PROSITE" id="PS50088">
    <property type="entry name" value="ANK_REPEAT"/>
    <property type="match status" value="1"/>
</dbReference>
<protein>
    <submittedName>
        <fullName evidence="6">Ankyrin repeat-containing domain</fullName>
    </submittedName>
    <submittedName>
        <fullName evidence="5">Ankyrin repeat-containing protein</fullName>
    </submittedName>
</protein>
<gene>
    <name evidence="5" type="ORF">FRX48_03251</name>
</gene>
<name>A0A1W5D451_9LECA</name>
<feature type="region of interest" description="Disordered" evidence="4">
    <location>
        <begin position="163"/>
        <end position="212"/>
    </location>
</feature>
<dbReference type="Proteomes" id="UP000324767">
    <property type="component" value="Unassembled WGS sequence"/>
</dbReference>
<keyword evidence="1" id="KW-0677">Repeat</keyword>
<keyword evidence="7" id="KW-1185">Reference proteome</keyword>
<keyword evidence="2 3" id="KW-0040">ANK repeat</keyword>
<evidence type="ECO:0000313" key="5">
    <source>
        <dbReference type="EMBL" id="KAA6413505.1"/>
    </source>
</evidence>
<reference evidence="6" key="2">
    <citation type="submission" date="2017-03" db="EMBL/GenBank/DDBJ databases">
        <authorList>
            <person name="Afonso C.L."/>
            <person name="Miller P.J."/>
            <person name="Scott M.A."/>
            <person name="Spackman E."/>
            <person name="Goraichik I."/>
            <person name="Dimitrov K.M."/>
            <person name="Suarez D.L."/>
            <person name="Swayne D.E."/>
        </authorList>
    </citation>
    <scope>NUCLEOTIDE SEQUENCE [LARGE SCALE GENOMIC DNA]</scope>
</reference>
<organism evidence="6 7">
    <name type="scientific">Lasallia pustulata</name>
    <dbReference type="NCBI Taxonomy" id="136370"/>
    <lineage>
        <taxon>Eukaryota</taxon>
        <taxon>Fungi</taxon>
        <taxon>Dikarya</taxon>
        <taxon>Ascomycota</taxon>
        <taxon>Pezizomycotina</taxon>
        <taxon>Lecanoromycetes</taxon>
        <taxon>OSLEUM clade</taxon>
        <taxon>Umbilicariomycetidae</taxon>
        <taxon>Umbilicariales</taxon>
        <taxon>Umbilicariaceae</taxon>
        <taxon>Lasallia</taxon>
    </lineage>
</organism>
<dbReference type="PANTHER" id="PTHR24198:SF165">
    <property type="entry name" value="ANKYRIN REPEAT-CONTAINING PROTEIN-RELATED"/>
    <property type="match status" value="1"/>
</dbReference>
<dbReference type="AlphaFoldDB" id="A0A1W5D451"/>
<evidence type="ECO:0000313" key="6">
    <source>
        <dbReference type="EMBL" id="SLM37893.1"/>
    </source>
</evidence>
<evidence type="ECO:0000256" key="3">
    <source>
        <dbReference type="PROSITE-ProRule" id="PRU00023"/>
    </source>
</evidence>
<evidence type="ECO:0000313" key="7">
    <source>
        <dbReference type="Proteomes" id="UP000192927"/>
    </source>
</evidence>
<reference evidence="7" key="1">
    <citation type="submission" date="2017-03" db="EMBL/GenBank/DDBJ databases">
        <authorList>
            <person name="Sharma R."/>
            <person name="Thines M."/>
        </authorList>
    </citation>
    <scope>NUCLEOTIDE SEQUENCE [LARGE SCALE GENOMIC DNA]</scope>
</reference>
<dbReference type="Pfam" id="PF12796">
    <property type="entry name" value="Ank_2"/>
    <property type="match status" value="1"/>
</dbReference>
<dbReference type="Proteomes" id="UP000192927">
    <property type="component" value="Unassembled WGS sequence"/>
</dbReference>
<dbReference type="EMBL" id="FWEW01001957">
    <property type="protein sequence ID" value="SLM37893.1"/>
    <property type="molecule type" value="Genomic_DNA"/>
</dbReference>
<evidence type="ECO:0000256" key="1">
    <source>
        <dbReference type="ARBA" id="ARBA00022737"/>
    </source>
</evidence>
<dbReference type="EMBL" id="VXIT01000004">
    <property type="protein sequence ID" value="KAA6413505.1"/>
    <property type="molecule type" value="Genomic_DNA"/>
</dbReference>
<evidence type="ECO:0000256" key="4">
    <source>
        <dbReference type="SAM" id="MobiDB-lite"/>
    </source>
</evidence>
<dbReference type="SUPFAM" id="SSF48403">
    <property type="entry name" value="Ankyrin repeat"/>
    <property type="match status" value="1"/>
</dbReference>
<dbReference type="PANTHER" id="PTHR24198">
    <property type="entry name" value="ANKYRIN REPEAT AND PROTEIN KINASE DOMAIN-CONTAINING PROTEIN"/>
    <property type="match status" value="1"/>
</dbReference>
<proteinExistence type="predicted"/>
<feature type="compositionally biased region" description="Acidic residues" evidence="4">
    <location>
        <begin position="170"/>
        <end position="183"/>
    </location>
</feature>
<dbReference type="InterPro" id="IPR036770">
    <property type="entry name" value="Ankyrin_rpt-contain_sf"/>
</dbReference>
<dbReference type="PROSITE" id="PS50297">
    <property type="entry name" value="ANK_REP_REGION"/>
    <property type="match status" value="1"/>
</dbReference>
<feature type="compositionally biased region" description="Basic and acidic residues" evidence="4">
    <location>
        <begin position="184"/>
        <end position="212"/>
    </location>
</feature>
<evidence type="ECO:0000256" key="2">
    <source>
        <dbReference type="ARBA" id="ARBA00023043"/>
    </source>
</evidence>
<evidence type="ECO:0000313" key="8">
    <source>
        <dbReference type="Proteomes" id="UP000324767"/>
    </source>
</evidence>
<dbReference type="OrthoDB" id="10057496at2759"/>
<sequence>MPSITLPSLTEDDIDDLLYFARTGELRDLQNSLSALAKSSHVPQVDILSAAVNDDSGNGLLHMASANGHNETLKFLLSLLPRPPQTPSATDPNVINAQNSSGNTPLHWASLNGHLEAVKILVAAGADPALANKAGHDVVYEAEVNGKQEVVEWLLKEANGLEKGLGVNDGEGENGEEVEEGDGGEEKEGGENESEVHDLKEGMEKIQMAEKP</sequence>
<reference evidence="5 8" key="3">
    <citation type="submission" date="2019-09" db="EMBL/GenBank/DDBJ databases">
        <title>The hologenome of the rock-dwelling lichen Lasallia pustulata.</title>
        <authorList>
            <person name="Greshake Tzovaras B."/>
            <person name="Segers F."/>
            <person name="Bicker A."/>
            <person name="Dal Grande F."/>
            <person name="Otte J."/>
            <person name="Hankeln T."/>
            <person name="Schmitt I."/>
            <person name="Ebersberger I."/>
        </authorList>
    </citation>
    <scope>NUCLEOTIDE SEQUENCE [LARGE SCALE GENOMIC DNA]</scope>
    <source>
        <strain evidence="5">A1-1</strain>
    </source>
</reference>